<evidence type="ECO:0000313" key="2">
    <source>
        <dbReference type="Proteomes" id="UP000504606"/>
    </source>
</evidence>
<name>A0A9C6X6A5_FRAOC</name>
<evidence type="ECO:0000259" key="1">
    <source>
        <dbReference type="Pfam" id="PF14214"/>
    </source>
</evidence>
<protein>
    <submittedName>
        <fullName evidence="3">Uncharacterized protein LOC127751049</fullName>
    </submittedName>
</protein>
<dbReference type="InterPro" id="IPR051055">
    <property type="entry name" value="PIF1_helicase"/>
</dbReference>
<keyword evidence="2" id="KW-1185">Reference proteome</keyword>
<evidence type="ECO:0000313" key="3">
    <source>
        <dbReference type="RefSeq" id="XP_052129952.1"/>
    </source>
</evidence>
<dbReference type="OrthoDB" id="8196283at2759"/>
<reference evidence="3" key="1">
    <citation type="submission" date="2025-08" db="UniProtKB">
        <authorList>
            <consortium name="RefSeq"/>
        </authorList>
    </citation>
    <scope>IDENTIFICATION</scope>
    <source>
        <tissue evidence="3">Whole organism</tissue>
    </source>
</reference>
<dbReference type="InterPro" id="IPR025476">
    <property type="entry name" value="Helitron_helicase-like"/>
</dbReference>
<dbReference type="GeneID" id="127751049"/>
<gene>
    <name evidence="3" type="primary">LOC127751049</name>
</gene>
<dbReference type="KEGG" id="foc:127751049"/>
<dbReference type="AlphaFoldDB" id="A0A9C6X6A5"/>
<organism evidence="2 3">
    <name type="scientific">Frankliniella occidentalis</name>
    <name type="common">Western flower thrips</name>
    <name type="synonym">Euthrips occidentalis</name>
    <dbReference type="NCBI Taxonomy" id="133901"/>
    <lineage>
        <taxon>Eukaryota</taxon>
        <taxon>Metazoa</taxon>
        <taxon>Ecdysozoa</taxon>
        <taxon>Arthropoda</taxon>
        <taxon>Hexapoda</taxon>
        <taxon>Insecta</taxon>
        <taxon>Pterygota</taxon>
        <taxon>Neoptera</taxon>
        <taxon>Paraneoptera</taxon>
        <taxon>Thysanoptera</taxon>
        <taxon>Terebrantia</taxon>
        <taxon>Thripoidea</taxon>
        <taxon>Thripidae</taxon>
        <taxon>Frankliniella</taxon>
    </lineage>
</organism>
<dbReference type="Pfam" id="PF14214">
    <property type="entry name" value="Helitron_like_N"/>
    <property type="match status" value="1"/>
</dbReference>
<accession>A0A9C6X6A5</accession>
<dbReference type="Proteomes" id="UP000504606">
    <property type="component" value="Unplaced"/>
</dbReference>
<dbReference type="PANTHER" id="PTHR47642">
    <property type="entry name" value="ATP-DEPENDENT DNA HELICASE"/>
    <property type="match status" value="1"/>
</dbReference>
<dbReference type="PANTHER" id="PTHR47642:SF5">
    <property type="entry name" value="ATP-DEPENDENT DNA HELICASE"/>
    <property type="match status" value="1"/>
</dbReference>
<feature type="domain" description="Helitron helicase-like" evidence="1">
    <location>
        <begin position="16"/>
        <end position="161"/>
    </location>
</feature>
<proteinExistence type="predicted"/>
<sequence length="671" mass="77821">MWMRHTALTSGNVFVNKDSDFSKMNVEELKQRIDNDPSIMKKLMFMGSHIRGSKAFWKSRSGELRDMIEQLGLPTIFLTMSAADLFWPDLFRLLCNKDISQITMRERRILIQENPLIADLFFQHRLECFVDTVLEPEFQVVDFWYRIEYQHRGSPHVHGLYWCKNAVDVSNIANATDEERKKISMYFDKLVSAVLPDKDCPMPDQHPCEVRFENVTDVDESLSQLLKSVQRHTCSKAYIQRTDKKTKQTVCRFHFPKEIRDHSEIIVNPETGEVEFLPKCNDEKLNKFHPFIISTWRANIDIAPVLSKKAVVAYLTKYVTKSEVGSDTLKEICSKVCSSMVSSEKATKAIQKVLIKNCVERDISAQEVCHILMGAKLYSASGRKFVVVFTKETAWVPLECNEVSEVNNNSENREGKTFLAKYKTRPEQLCNVSLYNCAKYYNSSTWKKLKKRDNIVRVFPRLTLSDNEEKNELWYRQQVLLHVPFVLEDELKVEGEYWKNVYDRQNVAHIKKTWCFNNVNVEPGEAEEIEMLCENDERNGDWMIASRLCASSMVQPVELGSKKVDVNHDWHSSASKYESFGNFNFFKNFIENEKKKDDVGPVVNDMPDVIFSAEQNVKMFLGEQIKAINNCNEQTGLHRRVLVQGKAGTGKSLLRKFLVNILQKEFGQDYK</sequence>
<dbReference type="RefSeq" id="XP_052129952.1">
    <property type="nucleotide sequence ID" value="XM_052273992.1"/>
</dbReference>